<comment type="similarity">
    <text evidence="1">Belongs to the 'phage' integrase family.</text>
</comment>
<dbReference type="AlphaFoldDB" id="A0A2S7XJK1"/>
<proteinExistence type="inferred from homology"/>
<dbReference type="PANTHER" id="PTHR30349">
    <property type="entry name" value="PHAGE INTEGRASE-RELATED"/>
    <property type="match status" value="1"/>
</dbReference>
<reference evidence="6" key="4">
    <citation type="submission" date="2023-01" db="EMBL/GenBank/DDBJ databases">
        <title>Draft genome sequence of Aliivibrio sifiae strain NBRC 105001.</title>
        <authorList>
            <person name="Sun Q."/>
            <person name="Mori K."/>
        </authorList>
    </citation>
    <scope>NUCLEOTIDE SEQUENCE</scope>
    <source>
        <strain evidence="6">NBRC 105001</strain>
    </source>
</reference>
<dbReference type="Proteomes" id="UP000239273">
    <property type="component" value="Unassembled WGS sequence"/>
</dbReference>
<dbReference type="InterPro" id="IPR013762">
    <property type="entry name" value="Integrase-like_cat_sf"/>
</dbReference>
<dbReference type="InterPro" id="IPR011010">
    <property type="entry name" value="DNA_brk_join_enz"/>
</dbReference>
<dbReference type="GO" id="GO:0015074">
    <property type="term" value="P:DNA integration"/>
    <property type="evidence" value="ECO:0007669"/>
    <property type="project" value="UniProtKB-KW"/>
</dbReference>
<evidence type="ECO:0000256" key="1">
    <source>
        <dbReference type="ARBA" id="ARBA00008857"/>
    </source>
</evidence>
<comment type="caution">
    <text evidence="7">The sequence shown here is derived from an EMBL/GenBank/DDBJ whole genome shotgun (WGS) entry which is preliminary data.</text>
</comment>
<evidence type="ECO:0000313" key="9">
    <source>
        <dbReference type="Proteomes" id="UP001156660"/>
    </source>
</evidence>
<gene>
    <name evidence="7" type="ORF">BTO23_07040</name>
    <name evidence="6" type="ORF">GCM10007855_21470</name>
</gene>
<evidence type="ECO:0000313" key="7">
    <source>
        <dbReference type="EMBL" id="PQJ93836.1"/>
    </source>
</evidence>
<sequence>MICSSRESNYLLKSSTGIYTFRWNVRVNNKYLQPKLSLRTRNYLQALQNASTLALRISAISNPSIDEVKAVYYEFSGKQKRETKILISIDMENLLSELSIKSRKEYLSCWNSFLDSLSTKTLSVTSLNQAHIDKWKETQTCSDTTLKKKLKLLSSCFKKASVDVDSEWLKMKANKQPVRPRRAFTDIEVTLILNKTKHYCDGVTELQDEQWKYYLPRIALLTGCRLNELAQLRVGDIHFTSEPYLSINTDSEDKKLKNAASHREIPITHHLKELLFPLLKNKTVSERLFLDLPFNESNGYTNTPSKWFSQLCSQELKLKDVSFHSFRHYVITKLFNHGIKEELIGSLMGHSVGKLTTGKVYLGGFSYINKLNVLKKLEYRKCD</sequence>
<organism evidence="7 8">
    <name type="scientific">Aliivibrio sifiae</name>
    <dbReference type="NCBI Taxonomy" id="566293"/>
    <lineage>
        <taxon>Bacteria</taxon>
        <taxon>Pseudomonadati</taxon>
        <taxon>Pseudomonadota</taxon>
        <taxon>Gammaproteobacteria</taxon>
        <taxon>Vibrionales</taxon>
        <taxon>Vibrionaceae</taxon>
        <taxon>Aliivibrio</taxon>
    </lineage>
</organism>
<protein>
    <submittedName>
        <fullName evidence="7">Recombinase</fullName>
    </submittedName>
</protein>
<evidence type="ECO:0000256" key="2">
    <source>
        <dbReference type="ARBA" id="ARBA00022908"/>
    </source>
</evidence>
<name>A0A2S7XJK1_9GAMM</name>
<feature type="domain" description="Tyr recombinase" evidence="5">
    <location>
        <begin position="179"/>
        <end position="375"/>
    </location>
</feature>
<dbReference type="PROSITE" id="PS51898">
    <property type="entry name" value="TYR_RECOMBINASE"/>
    <property type="match status" value="1"/>
</dbReference>
<dbReference type="PANTHER" id="PTHR30349:SF41">
    <property type="entry name" value="INTEGRASE_RECOMBINASE PROTEIN MJ0367-RELATED"/>
    <property type="match status" value="1"/>
</dbReference>
<dbReference type="OrthoDB" id="9784724at2"/>
<accession>A0A2S7XJK1</accession>
<dbReference type="InterPro" id="IPR002104">
    <property type="entry name" value="Integrase_catalytic"/>
</dbReference>
<evidence type="ECO:0000313" key="6">
    <source>
        <dbReference type="EMBL" id="GLR75273.1"/>
    </source>
</evidence>
<reference evidence="9" key="3">
    <citation type="journal article" date="2019" name="Int. J. Syst. Evol. Microbiol.">
        <title>The Global Catalogue of Microorganisms (GCM) 10K type strain sequencing project: providing services to taxonomists for standard genome sequencing and annotation.</title>
        <authorList>
            <consortium name="The Broad Institute Genomics Platform"/>
            <consortium name="The Broad Institute Genome Sequencing Center for Infectious Disease"/>
            <person name="Wu L."/>
            <person name="Ma J."/>
        </authorList>
    </citation>
    <scope>NUCLEOTIDE SEQUENCE [LARGE SCALE GENOMIC DNA]</scope>
    <source>
        <strain evidence="9">NBRC 105001</strain>
    </source>
</reference>
<dbReference type="Pfam" id="PF00589">
    <property type="entry name" value="Phage_integrase"/>
    <property type="match status" value="1"/>
</dbReference>
<keyword evidence="9" id="KW-1185">Reference proteome</keyword>
<keyword evidence="2" id="KW-0229">DNA integration</keyword>
<reference evidence="7 8" key="2">
    <citation type="submission" date="2016-12" db="EMBL/GenBank/DDBJ databases">
        <title>Diversity of luminous bacteria.</title>
        <authorList>
            <person name="Yoshizawa S."/>
            <person name="Kogure K."/>
        </authorList>
    </citation>
    <scope>NUCLEOTIDE SEQUENCE [LARGE SCALE GENOMIC DNA]</scope>
    <source>
        <strain evidence="7 8">NBRC 105001</strain>
    </source>
</reference>
<dbReference type="Gene3D" id="1.10.443.10">
    <property type="entry name" value="Intergrase catalytic core"/>
    <property type="match status" value="1"/>
</dbReference>
<dbReference type="RefSeq" id="WP_105063264.1">
    <property type="nucleotide sequence ID" value="NZ_BSOU01000005.1"/>
</dbReference>
<dbReference type="EMBL" id="MSCP01000001">
    <property type="protein sequence ID" value="PQJ93836.1"/>
    <property type="molecule type" value="Genomic_DNA"/>
</dbReference>
<dbReference type="SUPFAM" id="SSF56349">
    <property type="entry name" value="DNA breaking-rejoining enzymes"/>
    <property type="match status" value="1"/>
</dbReference>
<evidence type="ECO:0000313" key="8">
    <source>
        <dbReference type="Proteomes" id="UP000239273"/>
    </source>
</evidence>
<keyword evidence="3" id="KW-0238">DNA-binding</keyword>
<evidence type="ECO:0000256" key="3">
    <source>
        <dbReference type="ARBA" id="ARBA00023125"/>
    </source>
</evidence>
<dbReference type="Proteomes" id="UP001156660">
    <property type="component" value="Unassembled WGS sequence"/>
</dbReference>
<evidence type="ECO:0000256" key="4">
    <source>
        <dbReference type="ARBA" id="ARBA00023172"/>
    </source>
</evidence>
<evidence type="ECO:0000259" key="5">
    <source>
        <dbReference type="PROSITE" id="PS51898"/>
    </source>
</evidence>
<reference evidence="6" key="1">
    <citation type="journal article" date="2014" name="Int. J. Syst. Evol. Microbiol.">
        <title>Complete genome of a new Firmicutes species belonging to the dominant human colonic microbiota ('Ruminococcus bicirculans') reveals two chromosomes and a selective capacity to utilize plant glucans.</title>
        <authorList>
            <consortium name="NISC Comparative Sequencing Program"/>
            <person name="Wegmann U."/>
            <person name="Louis P."/>
            <person name="Goesmann A."/>
            <person name="Henrissat B."/>
            <person name="Duncan S.H."/>
            <person name="Flint H.J."/>
        </authorList>
    </citation>
    <scope>NUCLEOTIDE SEQUENCE</scope>
    <source>
        <strain evidence="6">NBRC 105001</strain>
    </source>
</reference>
<dbReference type="InterPro" id="IPR050090">
    <property type="entry name" value="Tyrosine_recombinase_XerCD"/>
</dbReference>
<dbReference type="EMBL" id="BSOU01000005">
    <property type="protein sequence ID" value="GLR75273.1"/>
    <property type="molecule type" value="Genomic_DNA"/>
</dbReference>
<dbReference type="GO" id="GO:0006310">
    <property type="term" value="P:DNA recombination"/>
    <property type="evidence" value="ECO:0007669"/>
    <property type="project" value="UniProtKB-KW"/>
</dbReference>
<dbReference type="GO" id="GO:0003677">
    <property type="term" value="F:DNA binding"/>
    <property type="evidence" value="ECO:0007669"/>
    <property type="project" value="UniProtKB-KW"/>
</dbReference>
<keyword evidence="4" id="KW-0233">DNA recombination</keyword>